<accession>A0A0R2F3D4</accession>
<dbReference type="PATRIC" id="fig|1423804.4.peg.1717"/>
<evidence type="ECO:0000256" key="2">
    <source>
        <dbReference type="ARBA" id="ARBA00023015"/>
    </source>
</evidence>
<dbReference type="CDD" id="cd05466">
    <property type="entry name" value="PBP2_LTTR_substrate"/>
    <property type="match status" value="1"/>
</dbReference>
<evidence type="ECO:0000259" key="5">
    <source>
        <dbReference type="PROSITE" id="PS50931"/>
    </source>
</evidence>
<dbReference type="PANTHER" id="PTHR30346">
    <property type="entry name" value="TRANSCRIPTIONAL DUAL REGULATOR HCAR-RELATED"/>
    <property type="match status" value="1"/>
</dbReference>
<dbReference type="RefSeq" id="WP_057152146.1">
    <property type="nucleotide sequence ID" value="NZ_AYZM01000134.1"/>
</dbReference>
<dbReference type="InterPro" id="IPR005119">
    <property type="entry name" value="LysR_subst-bd"/>
</dbReference>
<dbReference type="PROSITE" id="PS50931">
    <property type="entry name" value="HTH_LYSR"/>
    <property type="match status" value="1"/>
</dbReference>
<comment type="caution">
    <text evidence="6">The sequence shown here is derived from an EMBL/GenBank/DDBJ whole genome shotgun (WGS) entry which is preliminary data.</text>
</comment>
<evidence type="ECO:0000256" key="1">
    <source>
        <dbReference type="ARBA" id="ARBA00009437"/>
    </source>
</evidence>
<dbReference type="Pfam" id="PF03466">
    <property type="entry name" value="LysR_substrate"/>
    <property type="match status" value="1"/>
</dbReference>
<name>A0A0R2F3D4_9LACO</name>
<dbReference type="Pfam" id="PF00126">
    <property type="entry name" value="HTH_1"/>
    <property type="match status" value="1"/>
</dbReference>
<comment type="similarity">
    <text evidence="1">Belongs to the LysR transcriptional regulatory family.</text>
</comment>
<dbReference type="AlphaFoldDB" id="A0A0R2F3D4"/>
<evidence type="ECO:0000313" key="6">
    <source>
        <dbReference type="EMBL" id="KRN19959.1"/>
    </source>
</evidence>
<dbReference type="STRING" id="1423804.FD14_GL001590"/>
<dbReference type="SUPFAM" id="SSF46785">
    <property type="entry name" value="Winged helix' DNA-binding domain"/>
    <property type="match status" value="1"/>
</dbReference>
<dbReference type="PANTHER" id="PTHR30346:SF0">
    <property type="entry name" value="HCA OPERON TRANSCRIPTIONAL ACTIVATOR HCAR"/>
    <property type="match status" value="1"/>
</dbReference>
<evidence type="ECO:0000256" key="4">
    <source>
        <dbReference type="ARBA" id="ARBA00023163"/>
    </source>
</evidence>
<dbReference type="SUPFAM" id="SSF53850">
    <property type="entry name" value="Periplasmic binding protein-like II"/>
    <property type="match status" value="1"/>
</dbReference>
<keyword evidence="2" id="KW-0805">Transcription regulation</keyword>
<dbReference type="Gene3D" id="1.10.10.10">
    <property type="entry name" value="Winged helix-like DNA-binding domain superfamily/Winged helix DNA-binding domain"/>
    <property type="match status" value="1"/>
</dbReference>
<dbReference type="Proteomes" id="UP000051442">
    <property type="component" value="Unassembled WGS sequence"/>
</dbReference>
<reference evidence="6 7" key="1">
    <citation type="journal article" date="2015" name="Genome Announc.">
        <title>Expanding the biotechnology potential of lactobacilli through comparative genomics of 213 strains and associated genera.</title>
        <authorList>
            <person name="Sun Z."/>
            <person name="Harris H.M."/>
            <person name="McCann A."/>
            <person name="Guo C."/>
            <person name="Argimon S."/>
            <person name="Zhang W."/>
            <person name="Yang X."/>
            <person name="Jeffery I.B."/>
            <person name="Cooney J.C."/>
            <person name="Kagawa T.F."/>
            <person name="Liu W."/>
            <person name="Song Y."/>
            <person name="Salvetti E."/>
            <person name="Wrobel A."/>
            <person name="Rasinkangas P."/>
            <person name="Parkhill J."/>
            <person name="Rea M.C."/>
            <person name="O'Sullivan O."/>
            <person name="Ritari J."/>
            <person name="Douillard F.P."/>
            <person name="Paul Ross R."/>
            <person name="Yang R."/>
            <person name="Briner A.E."/>
            <person name="Felis G.E."/>
            <person name="de Vos W.M."/>
            <person name="Barrangou R."/>
            <person name="Klaenhammer T.R."/>
            <person name="Caufield P.W."/>
            <person name="Cui Y."/>
            <person name="Zhang H."/>
            <person name="O'Toole P.W."/>
        </authorList>
    </citation>
    <scope>NUCLEOTIDE SEQUENCE [LARGE SCALE GENOMIC DNA]</scope>
    <source>
        <strain evidence="6 7">DSM 23365</strain>
    </source>
</reference>
<dbReference type="GO" id="GO:0003677">
    <property type="term" value="F:DNA binding"/>
    <property type="evidence" value="ECO:0007669"/>
    <property type="project" value="UniProtKB-KW"/>
</dbReference>
<dbReference type="EMBL" id="AYZM01000134">
    <property type="protein sequence ID" value="KRN19959.1"/>
    <property type="molecule type" value="Genomic_DNA"/>
</dbReference>
<dbReference type="GO" id="GO:0032993">
    <property type="term" value="C:protein-DNA complex"/>
    <property type="evidence" value="ECO:0007669"/>
    <property type="project" value="TreeGrafter"/>
</dbReference>
<evidence type="ECO:0000256" key="3">
    <source>
        <dbReference type="ARBA" id="ARBA00023125"/>
    </source>
</evidence>
<dbReference type="Gene3D" id="3.40.190.290">
    <property type="match status" value="1"/>
</dbReference>
<dbReference type="OrthoDB" id="119203at2"/>
<keyword evidence="4" id="KW-0804">Transcription</keyword>
<protein>
    <submittedName>
        <fullName evidence="6">LysR family transcriptional regulator</fullName>
    </submittedName>
</protein>
<keyword evidence="7" id="KW-1185">Reference proteome</keyword>
<dbReference type="InterPro" id="IPR000847">
    <property type="entry name" value="LysR_HTH_N"/>
</dbReference>
<dbReference type="InterPro" id="IPR036390">
    <property type="entry name" value="WH_DNA-bd_sf"/>
</dbReference>
<dbReference type="FunFam" id="1.10.10.10:FF:000001">
    <property type="entry name" value="LysR family transcriptional regulator"/>
    <property type="match status" value="1"/>
</dbReference>
<sequence length="292" mass="33024">MDVTKLNTFVDLAETLNYTQTAARLFTTQATVSKQILALEKELDTTLVDRSHRQIELTWAGKLVLPYAQKMVATQTQMIAALRRETQTRSMTLTIRSIPSISRYRAFNLMSAFAQQHPEVDLHFSEAETDTLLPSLADGTSDIVFTRLFEIEQTAYDTLIGETDRFVVVLPKANPLAQEATLTVTQLKDQSFLFLNEVTNLYRPVMALLNTAGVTPKELYRGQRIDLILGMINRGMGVSIMMARSLDLSDYPAVTTVPLTPERLSHLAFLRLKNHRTPASDLFWDFVVHQEQ</sequence>
<keyword evidence="3" id="KW-0238">DNA-binding</keyword>
<gene>
    <name evidence="6" type="ORF">FD14_GL001590</name>
</gene>
<dbReference type="GO" id="GO:0003700">
    <property type="term" value="F:DNA-binding transcription factor activity"/>
    <property type="evidence" value="ECO:0007669"/>
    <property type="project" value="InterPro"/>
</dbReference>
<evidence type="ECO:0000313" key="7">
    <source>
        <dbReference type="Proteomes" id="UP000051442"/>
    </source>
</evidence>
<feature type="domain" description="HTH lysR-type" evidence="5">
    <location>
        <begin position="1"/>
        <end position="58"/>
    </location>
</feature>
<proteinExistence type="inferred from homology"/>
<organism evidence="6 7">
    <name type="scientific">Secundilactobacillus similis DSM 23365 = JCM 2765</name>
    <dbReference type="NCBI Taxonomy" id="1423804"/>
    <lineage>
        <taxon>Bacteria</taxon>
        <taxon>Bacillati</taxon>
        <taxon>Bacillota</taxon>
        <taxon>Bacilli</taxon>
        <taxon>Lactobacillales</taxon>
        <taxon>Lactobacillaceae</taxon>
        <taxon>Secundilactobacillus</taxon>
    </lineage>
</organism>
<dbReference type="InterPro" id="IPR036388">
    <property type="entry name" value="WH-like_DNA-bd_sf"/>
</dbReference>